<feature type="transmembrane region" description="Helical" evidence="1">
    <location>
        <begin position="498"/>
        <end position="517"/>
    </location>
</feature>
<gene>
    <name evidence="2" type="ORF">KDK92_04530</name>
</gene>
<feature type="transmembrane region" description="Helical" evidence="1">
    <location>
        <begin position="394"/>
        <end position="417"/>
    </location>
</feature>
<accession>A0A9J6NZG5</accession>
<keyword evidence="3" id="KW-1185">Reference proteome</keyword>
<feature type="transmembrane region" description="Helical" evidence="1">
    <location>
        <begin position="429"/>
        <end position="446"/>
    </location>
</feature>
<proteinExistence type="predicted"/>
<dbReference type="RefSeq" id="WP_250857863.1">
    <property type="nucleotide sequence ID" value="NZ_JAGSOJ010000001.1"/>
</dbReference>
<evidence type="ECO:0000256" key="1">
    <source>
        <dbReference type="SAM" id="Phobius"/>
    </source>
</evidence>
<dbReference type="EMBL" id="JAGSOJ010000001">
    <property type="protein sequence ID" value="MCM1988997.1"/>
    <property type="molecule type" value="Genomic_DNA"/>
</dbReference>
<feature type="transmembrane region" description="Helical" evidence="1">
    <location>
        <begin position="461"/>
        <end position="486"/>
    </location>
</feature>
<sequence>MKKKNIVIGALICFIISMVSIQYINYRKNIEVTSAIPSEKWSKDKSISKGDVKKNPSIITFEDEIYVVHTTENGIKLVKTNMLGDVIDTKNYEFGTFVADVTFTTDKENLYISWISINNEKRSFNIGVVDKELAINDIKVIEGITESIKISDEELLVSSGDNIKIIDNKLNVLFETEKGIFESVSVAKNKEKIYIVYYSESDSAFNTIILEDNKKIMEKQILRVSKGIGLNFNNPVININDEELVLTYEELSKGDYVRTKSISYSLNNNKSQIGVVEIQGQTVRGIVRGDSAGTFFGYINRYVDKRFFEQDIVEFTIKDGEIVDYNYVSNSREIGFYSANYKEYAVFCEYIEKNSYEIKLASSEDLFKEGINFISKEEKNEAWSILLEGIVFSFAYIFMIGIIWILFALVIMGVISFISYNLSEKMKKITYIGALVIVGLFQLYMMKNMMYGKYVGLMPDYLSIGVGLAITLIIYFISGIFSYLLFKCDLEVIPLIPFEIVLVMETFLVLSVFVPYII</sequence>
<name>A0A9J6NZG5_9CLOT</name>
<reference evidence="2" key="2">
    <citation type="submission" date="2021-04" db="EMBL/GenBank/DDBJ databases">
        <authorList>
            <person name="Dong X."/>
        </authorList>
    </citation>
    <scope>NUCLEOTIDE SEQUENCE</scope>
    <source>
        <strain evidence="2">ZWT</strain>
    </source>
</reference>
<reference evidence="2" key="1">
    <citation type="journal article" date="2021" name="mSystems">
        <title>Bacteria and Archaea Synergistically Convert Glycine Betaine to Biogenic Methane in the Formosa Cold Seep of the South China Sea.</title>
        <authorList>
            <person name="Li L."/>
            <person name="Zhang W."/>
            <person name="Zhang S."/>
            <person name="Song L."/>
            <person name="Sun Q."/>
            <person name="Zhang H."/>
            <person name="Xiang H."/>
            <person name="Dong X."/>
        </authorList>
    </citation>
    <scope>NUCLEOTIDE SEQUENCE</scope>
    <source>
        <strain evidence="2">ZWT</strain>
    </source>
</reference>
<organism evidence="2 3">
    <name type="scientific">Oceanirhabdus seepicola</name>
    <dbReference type="NCBI Taxonomy" id="2828781"/>
    <lineage>
        <taxon>Bacteria</taxon>
        <taxon>Bacillati</taxon>
        <taxon>Bacillota</taxon>
        <taxon>Clostridia</taxon>
        <taxon>Eubacteriales</taxon>
        <taxon>Clostridiaceae</taxon>
        <taxon>Oceanirhabdus</taxon>
    </lineage>
</organism>
<keyword evidence="1" id="KW-0812">Transmembrane</keyword>
<protein>
    <submittedName>
        <fullName evidence="2">Uncharacterized protein</fullName>
    </submittedName>
</protein>
<evidence type="ECO:0000313" key="3">
    <source>
        <dbReference type="Proteomes" id="UP001056429"/>
    </source>
</evidence>
<keyword evidence="1" id="KW-1133">Transmembrane helix</keyword>
<dbReference type="Proteomes" id="UP001056429">
    <property type="component" value="Unassembled WGS sequence"/>
</dbReference>
<evidence type="ECO:0000313" key="2">
    <source>
        <dbReference type="EMBL" id="MCM1988997.1"/>
    </source>
</evidence>
<comment type="caution">
    <text evidence="2">The sequence shown here is derived from an EMBL/GenBank/DDBJ whole genome shotgun (WGS) entry which is preliminary data.</text>
</comment>
<dbReference type="AlphaFoldDB" id="A0A9J6NZG5"/>
<keyword evidence="1" id="KW-0472">Membrane</keyword>